<feature type="transmembrane region" description="Helical" evidence="1">
    <location>
        <begin position="138"/>
        <end position="156"/>
    </location>
</feature>
<proteinExistence type="predicted"/>
<comment type="caution">
    <text evidence="2">The sequence shown here is derived from an EMBL/GenBank/DDBJ whole genome shotgun (WGS) entry which is preliminary data.</text>
</comment>
<gene>
    <name evidence="2" type="ORF">ACFQ2F_01250</name>
</gene>
<feature type="transmembrane region" description="Helical" evidence="1">
    <location>
        <begin position="214"/>
        <end position="234"/>
    </location>
</feature>
<dbReference type="Proteomes" id="UP001597102">
    <property type="component" value="Unassembled WGS sequence"/>
</dbReference>
<keyword evidence="1" id="KW-0472">Membrane</keyword>
<feature type="transmembrane region" description="Helical" evidence="1">
    <location>
        <begin position="286"/>
        <end position="308"/>
    </location>
</feature>
<protein>
    <submittedName>
        <fullName evidence="2">Uncharacterized protein</fullName>
    </submittedName>
</protein>
<feature type="transmembrane region" description="Helical" evidence="1">
    <location>
        <begin position="383"/>
        <end position="402"/>
    </location>
</feature>
<feature type="transmembrane region" description="Helical" evidence="1">
    <location>
        <begin position="104"/>
        <end position="126"/>
    </location>
</feature>
<keyword evidence="1" id="KW-0812">Transmembrane</keyword>
<name>A0ABW3J6G1_9HYPH</name>
<evidence type="ECO:0000256" key="1">
    <source>
        <dbReference type="SAM" id="Phobius"/>
    </source>
</evidence>
<evidence type="ECO:0000313" key="3">
    <source>
        <dbReference type="Proteomes" id="UP001597102"/>
    </source>
</evidence>
<keyword evidence="3" id="KW-1185">Reference proteome</keyword>
<sequence>MTATGIALLGASFLFAIVFFHPRLLKSPLWKATVTPLASIIGSGFLVAGPILAHAAGDLAWAAMAGLCAIAYFFGAAIRYNIVHVEPVLEKGTASWTVSLIERAADIALLLAYFVSVAYYLNLFAAFGLRLDDITAQFWIRVGATAVIGSIGLVGLRGGLRALEHLELGAVGLKLSVIGGLFAALILATVLAFMNGTFAWATPDHPRGLKEIEILLGLIVLVQGFETSRYLGAAYDTATRVKTMRWAQWVATAIYIGFILLVTQYFTGNLPKEGGETAIIDMLAPLGATVGPMIIIVALASQFSAAVADMNGAGGLVSETSKKRLSVELGNLVTALAAIVITWIADIYEIIAYASKIFVAYYALQSLQAALAAWRNGHRWRAAFFALGVVIGLLVVLFAIPAEV</sequence>
<keyword evidence="1" id="KW-1133">Transmembrane helix</keyword>
<feature type="transmembrane region" description="Helical" evidence="1">
    <location>
        <begin position="6"/>
        <end position="25"/>
    </location>
</feature>
<feature type="transmembrane region" description="Helical" evidence="1">
    <location>
        <begin position="246"/>
        <end position="266"/>
    </location>
</feature>
<feature type="transmembrane region" description="Helical" evidence="1">
    <location>
        <begin position="329"/>
        <end position="345"/>
    </location>
</feature>
<evidence type="ECO:0000313" key="2">
    <source>
        <dbReference type="EMBL" id="MFD0985720.1"/>
    </source>
</evidence>
<organism evidence="2 3">
    <name type="scientific">Methyloligella solikamskensis</name>
    <dbReference type="NCBI Taxonomy" id="1177756"/>
    <lineage>
        <taxon>Bacteria</taxon>
        <taxon>Pseudomonadati</taxon>
        <taxon>Pseudomonadota</taxon>
        <taxon>Alphaproteobacteria</taxon>
        <taxon>Hyphomicrobiales</taxon>
        <taxon>Hyphomicrobiaceae</taxon>
        <taxon>Methyloligella</taxon>
    </lineage>
</organism>
<feature type="transmembrane region" description="Helical" evidence="1">
    <location>
        <begin position="351"/>
        <end position="371"/>
    </location>
</feature>
<dbReference type="Gene3D" id="1.20.1740.10">
    <property type="entry name" value="Amino acid/polyamine transporter I"/>
    <property type="match status" value="1"/>
</dbReference>
<reference evidence="3" key="1">
    <citation type="journal article" date="2019" name="Int. J. Syst. Evol. Microbiol.">
        <title>The Global Catalogue of Microorganisms (GCM) 10K type strain sequencing project: providing services to taxonomists for standard genome sequencing and annotation.</title>
        <authorList>
            <consortium name="The Broad Institute Genomics Platform"/>
            <consortium name="The Broad Institute Genome Sequencing Center for Infectious Disease"/>
            <person name="Wu L."/>
            <person name="Ma J."/>
        </authorList>
    </citation>
    <scope>NUCLEOTIDE SEQUENCE [LARGE SCALE GENOMIC DNA]</scope>
    <source>
        <strain evidence="3">CCUG 61697</strain>
    </source>
</reference>
<feature type="transmembrane region" description="Helical" evidence="1">
    <location>
        <begin position="168"/>
        <end position="194"/>
    </location>
</feature>
<dbReference type="RefSeq" id="WP_379084527.1">
    <property type="nucleotide sequence ID" value="NZ_JBHTJO010000001.1"/>
</dbReference>
<feature type="transmembrane region" description="Helical" evidence="1">
    <location>
        <begin position="59"/>
        <end position="83"/>
    </location>
</feature>
<accession>A0ABW3J6G1</accession>
<feature type="transmembrane region" description="Helical" evidence="1">
    <location>
        <begin position="32"/>
        <end position="53"/>
    </location>
</feature>
<dbReference type="EMBL" id="JBHTJO010000001">
    <property type="protein sequence ID" value="MFD0985720.1"/>
    <property type="molecule type" value="Genomic_DNA"/>
</dbReference>